<evidence type="ECO:0000313" key="2">
    <source>
        <dbReference type="EMBL" id="CAI9616739.1"/>
    </source>
</evidence>
<keyword evidence="3" id="KW-1185">Reference proteome</keyword>
<sequence>MLGDHRVNCAVLLCGLCVLYTVSTLLCMALLCRAIQSSVQELTGERSVLFTYSSLPPLDRGDCR</sequence>
<gene>
    <name evidence="2" type="ORF">SPARVUS_LOCUS15441846</name>
</gene>
<dbReference type="Proteomes" id="UP001162483">
    <property type="component" value="Unassembled WGS sequence"/>
</dbReference>
<feature type="non-terminal residue" evidence="2">
    <location>
        <position position="64"/>
    </location>
</feature>
<evidence type="ECO:0000256" key="1">
    <source>
        <dbReference type="SAM" id="Phobius"/>
    </source>
</evidence>
<organism evidence="2 3">
    <name type="scientific">Staurois parvus</name>
    <dbReference type="NCBI Taxonomy" id="386267"/>
    <lineage>
        <taxon>Eukaryota</taxon>
        <taxon>Metazoa</taxon>
        <taxon>Chordata</taxon>
        <taxon>Craniata</taxon>
        <taxon>Vertebrata</taxon>
        <taxon>Euteleostomi</taxon>
        <taxon>Amphibia</taxon>
        <taxon>Batrachia</taxon>
        <taxon>Anura</taxon>
        <taxon>Neobatrachia</taxon>
        <taxon>Ranoidea</taxon>
        <taxon>Ranidae</taxon>
        <taxon>Staurois</taxon>
    </lineage>
</organism>
<reference evidence="2" key="1">
    <citation type="submission" date="2023-05" db="EMBL/GenBank/DDBJ databases">
        <authorList>
            <person name="Stuckert A."/>
        </authorList>
    </citation>
    <scope>NUCLEOTIDE SEQUENCE</scope>
</reference>
<comment type="caution">
    <text evidence="2">The sequence shown here is derived from an EMBL/GenBank/DDBJ whole genome shotgun (WGS) entry which is preliminary data.</text>
</comment>
<accession>A0ABN9H4R6</accession>
<protein>
    <submittedName>
        <fullName evidence="2">Uncharacterized protein</fullName>
    </submittedName>
</protein>
<proteinExistence type="predicted"/>
<evidence type="ECO:0000313" key="3">
    <source>
        <dbReference type="Proteomes" id="UP001162483"/>
    </source>
</evidence>
<keyword evidence="1" id="KW-0472">Membrane</keyword>
<dbReference type="EMBL" id="CATNWA010020110">
    <property type="protein sequence ID" value="CAI9616739.1"/>
    <property type="molecule type" value="Genomic_DNA"/>
</dbReference>
<name>A0ABN9H4R6_9NEOB</name>
<feature type="transmembrane region" description="Helical" evidence="1">
    <location>
        <begin position="7"/>
        <end position="31"/>
    </location>
</feature>
<keyword evidence="1" id="KW-0812">Transmembrane</keyword>
<keyword evidence="1" id="KW-1133">Transmembrane helix</keyword>